<feature type="domain" description="DUF7336" evidence="1">
    <location>
        <begin position="2"/>
        <end position="69"/>
    </location>
</feature>
<gene>
    <name evidence="2" type="ORF">OL497_26440</name>
</gene>
<dbReference type="RefSeq" id="WP_264734271.1">
    <property type="nucleotide sequence ID" value="NZ_JAPDNR010000001.1"/>
</dbReference>
<dbReference type="InterPro" id="IPR055760">
    <property type="entry name" value="DUF7336"/>
</dbReference>
<dbReference type="Proteomes" id="UP001207742">
    <property type="component" value="Unassembled WGS sequence"/>
</dbReference>
<comment type="caution">
    <text evidence="2">The sequence shown here is derived from an EMBL/GenBank/DDBJ whole genome shotgun (WGS) entry which is preliminary data.</text>
</comment>
<name>A0ABT3IU21_9BACT</name>
<protein>
    <recommendedName>
        <fullName evidence="1">DUF7336 domain-containing protein</fullName>
    </recommendedName>
</protein>
<evidence type="ECO:0000313" key="2">
    <source>
        <dbReference type="EMBL" id="MCW3487463.1"/>
    </source>
</evidence>
<proteinExistence type="predicted"/>
<accession>A0ABT3IU21</accession>
<evidence type="ECO:0000259" key="1">
    <source>
        <dbReference type="Pfam" id="PF24024"/>
    </source>
</evidence>
<dbReference type="EMBL" id="JAPDNS010000002">
    <property type="protein sequence ID" value="MCW3487463.1"/>
    <property type="molecule type" value="Genomic_DNA"/>
</dbReference>
<organism evidence="2 3">
    <name type="scientific">Chitinophaga nivalis</name>
    <dbReference type="NCBI Taxonomy" id="2991709"/>
    <lineage>
        <taxon>Bacteria</taxon>
        <taxon>Pseudomonadati</taxon>
        <taxon>Bacteroidota</taxon>
        <taxon>Chitinophagia</taxon>
        <taxon>Chitinophagales</taxon>
        <taxon>Chitinophagaceae</taxon>
        <taxon>Chitinophaga</taxon>
    </lineage>
</organism>
<evidence type="ECO:0000313" key="3">
    <source>
        <dbReference type="Proteomes" id="UP001207742"/>
    </source>
</evidence>
<sequence length="77" mass="8803">MNTVYILWHIYYDESLEGGEDSKLLGVYSSRESAYKRQLISATLPGFSDHPNGFLIVDYQLDKAEWPEGFATIIRGE</sequence>
<keyword evidence="3" id="KW-1185">Reference proteome</keyword>
<dbReference type="Pfam" id="PF24024">
    <property type="entry name" value="DUF7336"/>
    <property type="match status" value="1"/>
</dbReference>
<reference evidence="2 3" key="1">
    <citation type="submission" date="2022-10" db="EMBL/GenBank/DDBJ databases">
        <title>Chitinophaga nivalis PC15 sp. nov., isolated from Pyeongchang county, South Korea.</title>
        <authorList>
            <person name="Trinh H.N."/>
        </authorList>
    </citation>
    <scope>NUCLEOTIDE SEQUENCE [LARGE SCALE GENOMIC DNA]</scope>
    <source>
        <strain evidence="2 3">PC14</strain>
    </source>
</reference>